<reference evidence="2 3" key="1">
    <citation type="submission" date="2017-12" db="EMBL/GenBank/DDBJ databases">
        <title>Genomes of bacteria within cyanobacterial aggregates.</title>
        <authorList>
            <person name="Cai H."/>
        </authorList>
    </citation>
    <scope>NUCLEOTIDE SEQUENCE [LARGE SCALE GENOMIC DNA]</scope>
    <source>
        <strain evidence="2 3">TH16</strain>
    </source>
</reference>
<dbReference type="OrthoDB" id="10001084at2"/>
<evidence type="ECO:0000313" key="2">
    <source>
        <dbReference type="EMBL" id="AUN30655.1"/>
    </source>
</evidence>
<name>A0A2K9NEN7_9PROT</name>
<dbReference type="AlphaFoldDB" id="A0A2K9NEN7"/>
<feature type="region of interest" description="Disordered" evidence="1">
    <location>
        <begin position="51"/>
        <end position="70"/>
    </location>
</feature>
<feature type="region of interest" description="Disordered" evidence="1">
    <location>
        <begin position="1"/>
        <end position="24"/>
    </location>
</feature>
<accession>A0A2K9NEN7</accession>
<dbReference type="Proteomes" id="UP000234752">
    <property type="component" value="Chromosome eg_1"/>
</dbReference>
<feature type="region of interest" description="Disordered" evidence="1">
    <location>
        <begin position="77"/>
        <end position="98"/>
    </location>
</feature>
<organism evidence="2 3">
    <name type="scientific">Niveispirillum cyanobacteriorum</name>
    <dbReference type="NCBI Taxonomy" id="1612173"/>
    <lineage>
        <taxon>Bacteria</taxon>
        <taxon>Pseudomonadati</taxon>
        <taxon>Pseudomonadota</taxon>
        <taxon>Alphaproteobacteria</taxon>
        <taxon>Rhodospirillales</taxon>
        <taxon>Azospirillaceae</taxon>
        <taxon>Niveispirillum</taxon>
    </lineage>
</organism>
<sequence length="98" mass="10143">MIIPSQPAPPLPATQPAPTNPQNNVALASAGLLAQKVAKPTETQTRRAATAVARGEAAREGTGSSFVGRAFDNEAAAVEARTNQQRPRGRGDKLDVSV</sequence>
<keyword evidence="3" id="KW-1185">Reference proteome</keyword>
<dbReference type="RefSeq" id="WP_102112334.1">
    <property type="nucleotide sequence ID" value="NZ_BMGN01000002.1"/>
</dbReference>
<protein>
    <submittedName>
        <fullName evidence="2">Uncharacterized protein</fullName>
    </submittedName>
</protein>
<proteinExistence type="predicted"/>
<dbReference type="EMBL" id="CP025611">
    <property type="protein sequence ID" value="AUN30655.1"/>
    <property type="molecule type" value="Genomic_DNA"/>
</dbReference>
<feature type="compositionally biased region" description="Pro residues" evidence="1">
    <location>
        <begin position="1"/>
        <end position="19"/>
    </location>
</feature>
<gene>
    <name evidence="2" type="ORF">C0V82_10690</name>
</gene>
<feature type="compositionally biased region" description="Low complexity" evidence="1">
    <location>
        <begin position="51"/>
        <end position="63"/>
    </location>
</feature>
<feature type="compositionally biased region" description="Basic and acidic residues" evidence="1">
    <location>
        <begin position="89"/>
        <end position="98"/>
    </location>
</feature>
<evidence type="ECO:0000256" key="1">
    <source>
        <dbReference type="SAM" id="MobiDB-lite"/>
    </source>
</evidence>
<evidence type="ECO:0000313" key="3">
    <source>
        <dbReference type="Proteomes" id="UP000234752"/>
    </source>
</evidence>
<dbReference type="KEGG" id="ncb:C0V82_10690"/>